<protein>
    <submittedName>
        <fullName evidence="1">Genomic scaffold, ProqFM164S02</fullName>
    </submittedName>
</protein>
<dbReference type="AlphaFoldDB" id="W6QT74"/>
<dbReference type="EMBL" id="HG792016">
    <property type="protein sequence ID" value="CDM32727.1"/>
    <property type="molecule type" value="Genomic_DNA"/>
</dbReference>
<accession>W6QT74</accession>
<organism evidence="1 2">
    <name type="scientific">Penicillium roqueforti (strain FM164)</name>
    <dbReference type="NCBI Taxonomy" id="1365484"/>
    <lineage>
        <taxon>Eukaryota</taxon>
        <taxon>Fungi</taxon>
        <taxon>Dikarya</taxon>
        <taxon>Ascomycota</taxon>
        <taxon>Pezizomycotina</taxon>
        <taxon>Eurotiomycetes</taxon>
        <taxon>Eurotiomycetidae</taxon>
        <taxon>Eurotiales</taxon>
        <taxon>Aspergillaceae</taxon>
        <taxon>Penicillium</taxon>
    </lineage>
</organism>
<reference evidence="1" key="1">
    <citation type="journal article" date="2014" name="Nat. Commun.">
        <title>Multiple recent horizontal transfers of a large genomic region in cheese making fungi.</title>
        <authorList>
            <person name="Cheeseman K."/>
            <person name="Ropars J."/>
            <person name="Renault P."/>
            <person name="Dupont J."/>
            <person name="Gouzy J."/>
            <person name="Branca A."/>
            <person name="Abraham A.L."/>
            <person name="Ceppi M."/>
            <person name="Conseiller E."/>
            <person name="Debuchy R."/>
            <person name="Malagnac F."/>
            <person name="Goarin A."/>
            <person name="Silar P."/>
            <person name="Lacoste S."/>
            <person name="Sallet E."/>
            <person name="Bensimon A."/>
            <person name="Giraud T."/>
            <person name="Brygoo Y."/>
        </authorList>
    </citation>
    <scope>NUCLEOTIDE SEQUENCE [LARGE SCALE GENOMIC DNA]</scope>
    <source>
        <strain evidence="1">FM164</strain>
    </source>
</reference>
<dbReference type="Proteomes" id="UP000030686">
    <property type="component" value="Unassembled WGS sequence"/>
</dbReference>
<evidence type="ECO:0000313" key="2">
    <source>
        <dbReference type="Proteomes" id="UP000030686"/>
    </source>
</evidence>
<proteinExistence type="predicted"/>
<evidence type="ECO:0000313" key="1">
    <source>
        <dbReference type="EMBL" id="CDM32727.1"/>
    </source>
</evidence>
<gene>
    <name evidence="1" type="ORF">PROQFM164_S02g002878</name>
</gene>
<keyword evidence="2" id="KW-1185">Reference proteome</keyword>
<sequence length="178" mass="20083">MGKTLAHWSNGETPASLTHYSYYLFSFLNLKLAVVYPNLTQSQIAIAQLPETLLTHSYQLCHYFPGRQSRILPKKQRRTSAKVPGRSGKQKRLGDIQRSLVNIGSQLTLPDNTSTQRNINKWFQTILAANPCQSGDSDKPAQTAHSKICEQNVYTSSILSTERYIAISKEQWLTISIK</sequence>
<name>W6QT74_PENRF</name>